<sequence>MNVTSRALPTRSRMNSIRAASLADRRRQRGAIGLFGALTLGLAVLFTALVVDAGRLWFLNRQLQTVADLAAIEAGQHIACTVDVATVRAAAQATALRNGYTGNLGAAPNAVELGTTTTGAGGVRSFVPGGNPTAVRVAVTHTVNASIVAGGWLGRQTTLRAEAVAAADPPVAAFRLGSTTVGVAEQGLLNGLLTAILGRPVALDVLSYQGLASAQLSLYDLLKVSADVGTVDELLSADVSLAEVLQLVADALDNSAVASVEAKVAGHTLAGLAVSNLGLHLGDIVNVAAPAQEAAANVGLNVLELVTAAVMVASGDEAVRLDLGIPGVAEIYLGIVEPPQLAVGPPGCTVARTAQVQLSLKLDLGIADLGLHVEVAQSEASLEDIRREDGATGVDILTTPGIARISLGSSDDPEAMAKILGEVLGLGLTLKIESDGQQLDFSVAHPVAEHLPQSEGVTSSLGDSLRNALTGADLRIKVLGSDLLGNILAGILEPVLYLLGQILGAVGDLLLDPLLKLLGLNIGSATVQLDDVQLRGTRQLLL</sequence>
<reference evidence="2 3" key="1">
    <citation type="submission" date="2019-04" db="EMBL/GenBank/DDBJ databases">
        <title>Azoarcus rhizosphaerae sp. nov. isolated from rhizosphere of Ficus religiosa.</title>
        <authorList>
            <person name="Lin S.-Y."/>
            <person name="Hameed A."/>
            <person name="Hsu Y.-H."/>
            <person name="Young C.-C."/>
        </authorList>
    </citation>
    <scope>NUCLEOTIDE SEQUENCE [LARGE SCALE GENOMIC DNA]</scope>
    <source>
        <strain evidence="2 3">CC-YHH848</strain>
    </source>
</reference>
<accession>A0A4S4B091</accession>
<evidence type="ECO:0000313" key="2">
    <source>
        <dbReference type="EMBL" id="THF64275.1"/>
    </source>
</evidence>
<gene>
    <name evidence="2" type="ORF">E6O51_02875</name>
</gene>
<dbReference type="Proteomes" id="UP000307956">
    <property type="component" value="Unassembled WGS sequence"/>
</dbReference>
<organism evidence="2 3">
    <name type="scientific">Pseudothauera rhizosphaerae</name>
    <dbReference type="NCBI Taxonomy" id="2565932"/>
    <lineage>
        <taxon>Bacteria</taxon>
        <taxon>Pseudomonadati</taxon>
        <taxon>Pseudomonadota</taxon>
        <taxon>Betaproteobacteria</taxon>
        <taxon>Rhodocyclales</taxon>
        <taxon>Zoogloeaceae</taxon>
        <taxon>Pseudothauera</taxon>
    </lineage>
</organism>
<dbReference type="AlphaFoldDB" id="A0A4S4B091"/>
<protein>
    <recommendedName>
        <fullName evidence="1">DUF2134 domain-containing protein</fullName>
    </recommendedName>
</protein>
<dbReference type="OrthoDB" id="8534992at2"/>
<keyword evidence="3" id="KW-1185">Reference proteome</keyword>
<feature type="domain" description="DUF2134" evidence="1">
    <location>
        <begin position="74"/>
        <end position="165"/>
    </location>
</feature>
<dbReference type="Pfam" id="PF09977">
    <property type="entry name" value="Tad_C"/>
    <property type="match status" value="1"/>
</dbReference>
<name>A0A4S4B091_9RHOO</name>
<evidence type="ECO:0000313" key="3">
    <source>
        <dbReference type="Proteomes" id="UP000307956"/>
    </source>
</evidence>
<evidence type="ECO:0000259" key="1">
    <source>
        <dbReference type="Pfam" id="PF09977"/>
    </source>
</evidence>
<comment type="caution">
    <text evidence="2">The sequence shown here is derived from an EMBL/GenBank/DDBJ whole genome shotgun (WGS) entry which is preliminary data.</text>
</comment>
<proteinExistence type="predicted"/>
<dbReference type="InterPro" id="IPR018705">
    <property type="entry name" value="DUF2134_membrane"/>
</dbReference>
<dbReference type="EMBL" id="SSOD01000002">
    <property type="protein sequence ID" value="THF64275.1"/>
    <property type="molecule type" value="Genomic_DNA"/>
</dbReference>